<name>A0A8T0PSF1_PANVG</name>
<comment type="caution">
    <text evidence="3">Lacks conserved residue(s) required for the propagation of feature annotation.</text>
</comment>
<feature type="compositionally biased region" description="Basic and acidic residues" evidence="4">
    <location>
        <begin position="310"/>
        <end position="325"/>
    </location>
</feature>
<evidence type="ECO:0000256" key="3">
    <source>
        <dbReference type="PROSITE-ProRule" id="PRU01191"/>
    </source>
</evidence>
<evidence type="ECO:0000256" key="4">
    <source>
        <dbReference type="SAM" id="MobiDB-lite"/>
    </source>
</evidence>
<evidence type="ECO:0000256" key="2">
    <source>
        <dbReference type="ARBA" id="ARBA00023163"/>
    </source>
</evidence>
<sequence length="771" mass="87723">MAAWRDLRGTVFATQTGWTRWMVFETPSTPWVFIGRPIDPVRPRSAHRKRRLFLFLARPGSSMGKSIRAGPLLRRPAVPRRGLLVLWPVYCVQETGRKVLVEIPLPRRSLLPLAIRLPPSQPLLFLAVVDHGSSVGHVRMVPSAEFRFSFSHARPVDCRPCRQPVRAWLQQETTVLAGFKFGSRTIKLKRLVLQWADAFMATTPEEFFVKGLMEQSQPSLLEKSSGMSEGCQQHVVPNDMMLPYISHMLLEDDIDDNELNDHPALLQGTDAIRAFLKGMEEANMLLPKDNKQFRGGVQVNQMVQKSSNHSGDKKRYNRDNHTEEEIRTGKAAKMIKDPEENCANEMLDEMMLHAYDTCIKGMGKLHVSMDTKVDKGNRKKYNKAAKNNMVDIRTLLISCAQAVATNNHMRARELLMEIKQHASATGDATQRVALCFTKGLEARLVGAGSQLWQLLMAEHPSIVEFLKAYRLYYAVCCFKKVALSFSTMTILQAMVGKRKLHIVDYGMHFGFQWAGLLRLLAGREGGPPEVKITAIGPAKLKACPAERIEELGCRLSNWANEFGLASFKFHTIMKKWEDVRIEDLNTNTDEVLVVNDLFSFSTLMDESVFFDRQSPRDTVLSNIKKMRPNVFIQSILNCSCGSSFVARFREVMSYYMALFDILDATMPRESKSRVVLEQFVLGRPALNIIACEGLDLAQRPEKYRQWQVRNQRAGLRLLPLKSRIVEVVKDAVQKHHHKNFLICEDGHWLLQGWKGRILFAHSCWVAQDTSQ</sequence>
<dbReference type="EMBL" id="CM029051">
    <property type="protein sequence ID" value="KAG2564025.1"/>
    <property type="molecule type" value="Genomic_DNA"/>
</dbReference>
<accession>A0A8T0PSF1</accession>
<reference evidence="5" key="1">
    <citation type="submission" date="2020-05" db="EMBL/GenBank/DDBJ databases">
        <title>WGS assembly of Panicum virgatum.</title>
        <authorList>
            <person name="Lovell J.T."/>
            <person name="Jenkins J."/>
            <person name="Shu S."/>
            <person name="Juenger T.E."/>
            <person name="Schmutz J."/>
        </authorList>
    </citation>
    <scope>NUCLEOTIDE SEQUENCE</scope>
    <source>
        <strain evidence="5">AP13</strain>
    </source>
</reference>
<evidence type="ECO:0000313" key="6">
    <source>
        <dbReference type="Proteomes" id="UP000823388"/>
    </source>
</evidence>
<keyword evidence="2" id="KW-0804">Transcription</keyword>
<dbReference type="Pfam" id="PF03514">
    <property type="entry name" value="GRAS"/>
    <property type="match status" value="1"/>
</dbReference>
<feature type="short sequence motif" description="VHIID" evidence="3">
    <location>
        <begin position="500"/>
        <end position="504"/>
    </location>
</feature>
<dbReference type="PANTHER" id="PTHR31636">
    <property type="entry name" value="OSJNBA0084A10.13 PROTEIN-RELATED"/>
    <property type="match status" value="1"/>
</dbReference>
<dbReference type="InterPro" id="IPR005202">
    <property type="entry name" value="TF_GRAS"/>
</dbReference>
<dbReference type="Proteomes" id="UP000823388">
    <property type="component" value="Chromosome 8K"/>
</dbReference>
<keyword evidence="6" id="KW-1185">Reference proteome</keyword>
<feature type="region of interest" description="VHIID" evidence="3">
    <location>
        <begin position="469"/>
        <end position="534"/>
    </location>
</feature>
<organism evidence="5 6">
    <name type="scientific">Panicum virgatum</name>
    <name type="common">Blackwell switchgrass</name>
    <dbReference type="NCBI Taxonomy" id="38727"/>
    <lineage>
        <taxon>Eukaryota</taxon>
        <taxon>Viridiplantae</taxon>
        <taxon>Streptophyta</taxon>
        <taxon>Embryophyta</taxon>
        <taxon>Tracheophyta</taxon>
        <taxon>Spermatophyta</taxon>
        <taxon>Magnoliopsida</taxon>
        <taxon>Liliopsida</taxon>
        <taxon>Poales</taxon>
        <taxon>Poaceae</taxon>
        <taxon>PACMAD clade</taxon>
        <taxon>Panicoideae</taxon>
        <taxon>Panicodae</taxon>
        <taxon>Paniceae</taxon>
        <taxon>Panicinae</taxon>
        <taxon>Panicum</taxon>
        <taxon>Panicum sect. Hiantes</taxon>
    </lineage>
</organism>
<proteinExistence type="inferred from homology"/>
<feature type="region of interest" description="Disordered" evidence="4">
    <location>
        <begin position="304"/>
        <end position="325"/>
    </location>
</feature>
<comment type="caution">
    <text evidence="5">The sequence shown here is derived from an EMBL/GenBank/DDBJ whole genome shotgun (WGS) entry which is preliminary data.</text>
</comment>
<evidence type="ECO:0000256" key="1">
    <source>
        <dbReference type="ARBA" id="ARBA00023015"/>
    </source>
</evidence>
<protein>
    <recommendedName>
        <fullName evidence="7">Scarecrow-like protein 9</fullName>
    </recommendedName>
</protein>
<evidence type="ECO:0008006" key="7">
    <source>
        <dbReference type="Google" id="ProtNLM"/>
    </source>
</evidence>
<feature type="region of interest" description="Leucine repeat I (LRI)" evidence="3">
    <location>
        <begin position="390"/>
        <end position="450"/>
    </location>
</feature>
<gene>
    <name evidence="5" type="ORF">PVAP13_8KG309804</name>
</gene>
<comment type="similarity">
    <text evidence="3">Belongs to the GRAS family.</text>
</comment>
<feature type="region of interest" description="SAW" evidence="3">
    <location>
        <begin position="690"/>
        <end position="765"/>
    </location>
</feature>
<keyword evidence="1" id="KW-0805">Transcription regulation</keyword>
<dbReference type="PROSITE" id="PS50985">
    <property type="entry name" value="GRAS"/>
    <property type="match status" value="1"/>
</dbReference>
<evidence type="ECO:0000313" key="5">
    <source>
        <dbReference type="EMBL" id="KAG2564025.1"/>
    </source>
</evidence>
<dbReference type="AlphaFoldDB" id="A0A8T0PSF1"/>